<evidence type="ECO:0000313" key="2">
    <source>
        <dbReference type="EMBL" id="KAH8696483.1"/>
    </source>
</evidence>
<organism evidence="2 3">
    <name type="scientific">Talaromyces proteolyticus</name>
    <dbReference type="NCBI Taxonomy" id="1131652"/>
    <lineage>
        <taxon>Eukaryota</taxon>
        <taxon>Fungi</taxon>
        <taxon>Dikarya</taxon>
        <taxon>Ascomycota</taxon>
        <taxon>Pezizomycotina</taxon>
        <taxon>Eurotiomycetes</taxon>
        <taxon>Eurotiomycetidae</taxon>
        <taxon>Eurotiales</taxon>
        <taxon>Trichocomaceae</taxon>
        <taxon>Talaromyces</taxon>
        <taxon>Talaromyces sect. Bacilispori</taxon>
    </lineage>
</organism>
<sequence length="144" mass="15697">MPMAPSGYQFYRNVMDYGATGDGTTDDTAAINHAIADGDRRGESCGSTSVLGALVYFPVAPAGTYIISIPIVQYYYTQFIGGANDQPTKGSANFTRIVLIDTDPYISGGDGAEWHINQNQFYRQIRNFVLDLTAMNATNYDQGQ</sequence>
<dbReference type="GO" id="GO:0016829">
    <property type="term" value="F:lyase activity"/>
    <property type="evidence" value="ECO:0007669"/>
    <property type="project" value="UniProtKB-KW"/>
</dbReference>
<comment type="caution">
    <text evidence="2">The sequence shown here is derived from an EMBL/GenBank/DDBJ whole genome shotgun (WGS) entry which is preliminary data.</text>
</comment>
<proteinExistence type="predicted"/>
<dbReference type="EMBL" id="JAJTJA010000007">
    <property type="protein sequence ID" value="KAH8696483.1"/>
    <property type="molecule type" value="Genomic_DNA"/>
</dbReference>
<name>A0AAD4KQ53_9EURO</name>
<gene>
    <name evidence="2" type="ORF">BGW36DRAFT_428488</name>
</gene>
<dbReference type="Proteomes" id="UP001201262">
    <property type="component" value="Unassembled WGS sequence"/>
</dbReference>
<evidence type="ECO:0000313" key="3">
    <source>
        <dbReference type="Proteomes" id="UP001201262"/>
    </source>
</evidence>
<feature type="domain" description="Rhamnogalacturonase A/B/Epimerase-like pectate lyase" evidence="1">
    <location>
        <begin position="11"/>
        <end position="139"/>
    </location>
</feature>
<accession>A0AAD4KQ53</accession>
<evidence type="ECO:0000259" key="1">
    <source>
        <dbReference type="Pfam" id="PF12708"/>
    </source>
</evidence>
<keyword evidence="3" id="KW-1185">Reference proteome</keyword>
<dbReference type="Pfam" id="PF12708">
    <property type="entry name" value="Pect-lyase_RHGA_epim"/>
    <property type="match status" value="1"/>
</dbReference>
<dbReference type="RefSeq" id="XP_046071419.1">
    <property type="nucleotide sequence ID" value="XM_046220557.1"/>
</dbReference>
<protein>
    <submittedName>
        <fullName evidence="2">Pectate lyase superfamily protein-domain-containing protein</fullName>
    </submittedName>
</protein>
<dbReference type="InterPro" id="IPR024535">
    <property type="entry name" value="RHGA/B-epi-like_pectate_lyase"/>
</dbReference>
<keyword evidence="2" id="KW-0456">Lyase</keyword>
<dbReference type="InterPro" id="IPR011050">
    <property type="entry name" value="Pectin_lyase_fold/virulence"/>
</dbReference>
<dbReference type="GeneID" id="70250844"/>
<reference evidence="2" key="1">
    <citation type="submission" date="2021-12" db="EMBL/GenBank/DDBJ databases">
        <title>Convergent genome expansion in fungi linked to evolution of root-endophyte symbiosis.</title>
        <authorList>
            <consortium name="DOE Joint Genome Institute"/>
            <person name="Ke Y.-H."/>
            <person name="Bonito G."/>
            <person name="Liao H.-L."/>
            <person name="Looney B."/>
            <person name="Rojas-Flechas A."/>
            <person name="Nash J."/>
            <person name="Hameed K."/>
            <person name="Schadt C."/>
            <person name="Martin F."/>
            <person name="Crous P.W."/>
            <person name="Miettinen O."/>
            <person name="Magnuson J.K."/>
            <person name="Labbe J."/>
            <person name="Jacobson D."/>
            <person name="Doktycz M.J."/>
            <person name="Veneault-Fourrey C."/>
            <person name="Kuo A."/>
            <person name="Mondo S."/>
            <person name="Calhoun S."/>
            <person name="Riley R."/>
            <person name="Ohm R."/>
            <person name="LaButti K."/>
            <person name="Andreopoulos B."/>
            <person name="Pangilinan J."/>
            <person name="Nolan M."/>
            <person name="Tritt A."/>
            <person name="Clum A."/>
            <person name="Lipzen A."/>
            <person name="Daum C."/>
            <person name="Barry K."/>
            <person name="Grigoriev I.V."/>
            <person name="Vilgalys R."/>
        </authorList>
    </citation>
    <scope>NUCLEOTIDE SEQUENCE</scope>
    <source>
        <strain evidence="2">PMI_201</strain>
    </source>
</reference>
<dbReference type="AlphaFoldDB" id="A0AAD4KQ53"/>
<dbReference type="InterPro" id="IPR012334">
    <property type="entry name" value="Pectin_lyas_fold"/>
</dbReference>
<dbReference type="Gene3D" id="2.160.20.10">
    <property type="entry name" value="Single-stranded right-handed beta-helix, Pectin lyase-like"/>
    <property type="match status" value="1"/>
</dbReference>
<dbReference type="SUPFAM" id="SSF51126">
    <property type="entry name" value="Pectin lyase-like"/>
    <property type="match status" value="1"/>
</dbReference>